<dbReference type="SUPFAM" id="SSF53098">
    <property type="entry name" value="Ribonuclease H-like"/>
    <property type="match status" value="1"/>
</dbReference>
<evidence type="ECO:0000256" key="1">
    <source>
        <dbReference type="SAM" id="MobiDB-lite"/>
    </source>
</evidence>
<evidence type="ECO:0000313" key="4">
    <source>
        <dbReference type="Proteomes" id="UP000218209"/>
    </source>
</evidence>
<proteinExistence type="predicted"/>
<dbReference type="InterPro" id="IPR012337">
    <property type="entry name" value="RNaseH-like_sf"/>
</dbReference>
<feature type="compositionally biased region" description="Low complexity" evidence="1">
    <location>
        <begin position="563"/>
        <end position="585"/>
    </location>
</feature>
<feature type="region of interest" description="Disordered" evidence="1">
    <location>
        <begin position="563"/>
        <end position="629"/>
    </location>
</feature>
<dbReference type="AlphaFoldDB" id="A0A1X6NZR7"/>
<keyword evidence="4" id="KW-1185">Reference proteome</keyword>
<reference evidence="3 4" key="1">
    <citation type="submission" date="2017-03" db="EMBL/GenBank/DDBJ databases">
        <title>WGS assembly of Porphyra umbilicalis.</title>
        <authorList>
            <person name="Brawley S.H."/>
            <person name="Blouin N.A."/>
            <person name="Ficko-Blean E."/>
            <person name="Wheeler G.L."/>
            <person name="Lohr M."/>
            <person name="Goodson H.V."/>
            <person name="Jenkins J.W."/>
            <person name="Blaby-Haas C.E."/>
            <person name="Helliwell K.E."/>
            <person name="Chan C."/>
            <person name="Marriage T."/>
            <person name="Bhattacharya D."/>
            <person name="Klein A.S."/>
            <person name="Badis Y."/>
            <person name="Brodie J."/>
            <person name="Cao Y."/>
            <person name="Collen J."/>
            <person name="Dittami S.M."/>
            <person name="Gachon C.M."/>
            <person name="Green B.R."/>
            <person name="Karpowicz S."/>
            <person name="Kim J.W."/>
            <person name="Kudahl U."/>
            <person name="Lin S."/>
            <person name="Michel G."/>
            <person name="Mittag M."/>
            <person name="Olson B.J."/>
            <person name="Pangilinan J."/>
            <person name="Peng Y."/>
            <person name="Qiu H."/>
            <person name="Shu S."/>
            <person name="Singer J.T."/>
            <person name="Smith A.G."/>
            <person name="Sprecher B.N."/>
            <person name="Wagner V."/>
            <person name="Wang W."/>
            <person name="Wang Z.-Y."/>
            <person name="Yan J."/>
            <person name="Yarish C."/>
            <person name="Zoeuner-Riek S."/>
            <person name="Zhuang Y."/>
            <person name="Zou Y."/>
            <person name="Lindquist E.A."/>
            <person name="Grimwood J."/>
            <person name="Barry K."/>
            <person name="Rokhsar D.S."/>
            <person name="Schmutz J."/>
            <person name="Stiller J.W."/>
            <person name="Grossman A.R."/>
            <person name="Prochnik S.E."/>
        </authorList>
    </citation>
    <scope>NUCLEOTIDE SEQUENCE [LARGE SCALE GENOMIC DNA]</scope>
    <source>
        <strain evidence="3">4086291</strain>
    </source>
</reference>
<dbReference type="InterPro" id="IPR001584">
    <property type="entry name" value="Integrase_cat-core"/>
</dbReference>
<dbReference type="Gene3D" id="3.30.420.10">
    <property type="entry name" value="Ribonuclease H-like superfamily/Ribonuclease H"/>
    <property type="match status" value="1"/>
</dbReference>
<feature type="compositionally biased region" description="Pro residues" evidence="1">
    <location>
        <begin position="614"/>
        <end position="623"/>
    </location>
</feature>
<name>A0A1X6NZR7_PORUM</name>
<dbReference type="PROSITE" id="PS50994">
    <property type="entry name" value="INTEGRASE"/>
    <property type="match status" value="1"/>
</dbReference>
<dbReference type="EMBL" id="KV918963">
    <property type="protein sequence ID" value="OSX74094.1"/>
    <property type="molecule type" value="Genomic_DNA"/>
</dbReference>
<dbReference type="GO" id="GO:0015074">
    <property type="term" value="P:DNA integration"/>
    <property type="evidence" value="ECO:0007669"/>
    <property type="project" value="InterPro"/>
</dbReference>
<organism evidence="3 4">
    <name type="scientific">Porphyra umbilicalis</name>
    <name type="common">Purple laver</name>
    <name type="synonym">Red alga</name>
    <dbReference type="NCBI Taxonomy" id="2786"/>
    <lineage>
        <taxon>Eukaryota</taxon>
        <taxon>Rhodophyta</taxon>
        <taxon>Bangiophyceae</taxon>
        <taxon>Bangiales</taxon>
        <taxon>Bangiaceae</taxon>
        <taxon>Porphyra</taxon>
    </lineage>
</organism>
<dbReference type="PANTHER" id="PTHR37984">
    <property type="entry name" value="PROTEIN CBG26694"/>
    <property type="match status" value="1"/>
</dbReference>
<dbReference type="PANTHER" id="PTHR37984:SF5">
    <property type="entry name" value="PROTEIN NYNRIN-LIKE"/>
    <property type="match status" value="1"/>
</dbReference>
<sequence>MVHFQDVVKLHTFVLGDLGALLLACFGFDLRCALVAFDLHKCHLVLATAGGVNAFSEDPVGLVIFDIGATATIAVAAYVARLDSASRAEIRSVDASAVFTFGGGASQRTVEQFTLPIRVGDRRCHVTTWVVAGSLPLLLSSASLASMGAVLDVHARRMLIASPTAAVSLALSGAGHLTLNALTRVDTEEVRLAVSADVHLVLVAILTKDSTGLDRAVRKLHTQYGHCAAARLIGLLEDQGVSDPEVFRAVVTAVVSCDACRRDAPRPPRPLVSIPRSMPFNDTVAVDLAYIPPHATFLHMVDVGSRFSKAVAIPNKETATVTRAMLAGWLVHHGAPRTILADSGAEFDSALFRSMTERFNVVALSTAGKAHDSNGIVERHIQTLKGMVRRLRQHHPAAPLQELLDLACLAKNSMSIHNGVSPFQRMCGSAPRLPAALTESLPALGDRRVRGDNALRTHLSLLHAARAAHTQSEADVSMQMALARNATNVPPRLWAVGDVVYYWTEGVHSSPGAWEGLAHVADVAVAKDAVRLQHGNRWVTRHGSQVRPVVLAAMAFKEPAAAPAPAEGASASSSESASSSGLSYDSESDAPSPFSDATATMLAGAHATQRRVGSPPPAAPPVPSAWAGRTRQGGARRFLALPANANGSAEAALLNRPLAEQGGLAEYADTVDSTSPTAARATLRVLFSALASRRFLLRTID</sequence>
<dbReference type="Proteomes" id="UP000218209">
    <property type="component" value="Unassembled WGS sequence"/>
</dbReference>
<feature type="domain" description="Integrase catalytic" evidence="2">
    <location>
        <begin position="275"/>
        <end position="439"/>
    </location>
</feature>
<dbReference type="OrthoDB" id="775972at2759"/>
<gene>
    <name evidence="3" type="ORF">BU14_0308s0011</name>
</gene>
<accession>A0A1X6NZR7</accession>
<feature type="non-terminal residue" evidence="3">
    <location>
        <position position="701"/>
    </location>
</feature>
<dbReference type="GO" id="GO:0003676">
    <property type="term" value="F:nucleic acid binding"/>
    <property type="evidence" value="ECO:0007669"/>
    <property type="project" value="InterPro"/>
</dbReference>
<dbReference type="InterPro" id="IPR050951">
    <property type="entry name" value="Retrovirus_Pol_polyprotein"/>
</dbReference>
<dbReference type="InterPro" id="IPR036397">
    <property type="entry name" value="RNaseH_sf"/>
</dbReference>
<protein>
    <recommendedName>
        <fullName evidence="2">Integrase catalytic domain-containing protein</fullName>
    </recommendedName>
</protein>
<evidence type="ECO:0000313" key="3">
    <source>
        <dbReference type="EMBL" id="OSX74094.1"/>
    </source>
</evidence>
<evidence type="ECO:0000259" key="2">
    <source>
        <dbReference type="PROSITE" id="PS50994"/>
    </source>
</evidence>